<dbReference type="AlphaFoldDB" id="A0A5C2SEA3"/>
<name>A0A5C2SEA3_9APHY</name>
<evidence type="ECO:0000313" key="1">
    <source>
        <dbReference type="EMBL" id="RPD59646.1"/>
    </source>
</evidence>
<dbReference type="EMBL" id="ML122269">
    <property type="protein sequence ID" value="RPD59646.1"/>
    <property type="molecule type" value="Genomic_DNA"/>
</dbReference>
<organism evidence="1 2">
    <name type="scientific">Lentinus tigrinus ALCF2SS1-6</name>
    <dbReference type="NCBI Taxonomy" id="1328759"/>
    <lineage>
        <taxon>Eukaryota</taxon>
        <taxon>Fungi</taxon>
        <taxon>Dikarya</taxon>
        <taxon>Basidiomycota</taxon>
        <taxon>Agaricomycotina</taxon>
        <taxon>Agaricomycetes</taxon>
        <taxon>Polyporales</taxon>
        <taxon>Polyporaceae</taxon>
        <taxon>Lentinus</taxon>
    </lineage>
</organism>
<accession>A0A5C2SEA3</accession>
<gene>
    <name evidence="1" type="ORF">L227DRAFT_154649</name>
</gene>
<reference evidence="1" key="1">
    <citation type="journal article" date="2018" name="Genome Biol. Evol.">
        <title>Genomics and development of Lentinus tigrinus, a white-rot wood-decaying mushroom with dimorphic fruiting bodies.</title>
        <authorList>
            <person name="Wu B."/>
            <person name="Xu Z."/>
            <person name="Knudson A."/>
            <person name="Carlson A."/>
            <person name="Chen N."/>
            <person name="Kovaka S."/>
            <person name="LaButti K."/>
            <person name="Lipzen A."/>
            <person name="Pennachio C."/>
            <person name="Riley R."/>
            <person name="Schakwitz W."/>
            <person name="Umezawa K."/>
            <person name="Ohm R.A."/>
            <person name="Grigoriev I.V."/>
            <person name="Nagy L.G."/>
            <person name="Gibbons J."/>
            <person name="Hibbett D."/>
        </authorList>
    </citation>
    <scope>NUCLEOTIDE SEQUENCE [LARGE SCALE GENOMIC DNA]</scope>
    <source>
        <strain evidence="1">ALCF2SS1-6</strain>
    </source>
</reference>
<proteinExistence type="predicted"/>
<protein>
    <submittedName>
        <fullName evidence="1">Uncharacterized protein</fullName>
    </submittedName>
</protein>
<evidence type="ECO:0000313" key="2">
    <source>
        <dbReference type="Proteomes" id="UP000313359"/>
    </source>
</evidence>
<dbReference type="Proteomes" id="UP000313359">
    <property type="component" value="Unassembled WGS sequence"/>
</dbReference>
<keyword evidence="2" id="KW-1185">Reference proteome</keyword>
<sequence>MRYTLPTFKLVHTRHSLTFTLVLVYPAFIHITIVTGRPSCLLLLSVLFRIGYWIDLVQKRVLIL</sequence>